<reference evidence="1" key="2">
    <citation type="submission" date="2023-05" db="EMBL/GenBank/DDBJ databases">
        <authorList>
            <person name="Fouks B."/>
        </authorList>
    </citation>
    <scope>NUCLEOTIDE SEQUENCE</scope>
    <source>
        <strain evidence="1">Stay&amp;Tobe</strain>
        <tissue evidence="1">Testes</tissue>
    </source>
</reference>
<organism evidence="1 2">
    <name type="scientific">Diploptera punctata</name>
    <name type="common">Pacific beetle cockroach</name>
    <dbReference type="NCBI Taxonomy" id="6984"/>
    <lineage>
        <taxon>Eukaryota</taxon>
        <taxon>Metazoa</taxon>
        <taxon>Ecdysozoa</taxon>
        <taxon>Arthropoda</taxon>
        <taxon>Hexapoda</taxon>
        <taxon>Insecta</taxon>
        <taxon>Pterygota</taxon>
        <taxon>Neoptera</taxon>
        <taxon>Polyneoptera</taxon>
        <taxon>Dictyoptera</taxon>
        <taxon>Blattodea</taxon>
        <taxon>Blaberoidea</taxon>
        <taxon>Blaberidae</taxon>
        <taxon>Diplopterinae</taxon>
        <taxon>Diploptera</taxon>
    </lineage>
</organism>
<gene>
    <name evidence="1" type="ORF">L9F63_027079</name>
</gene>
<feature type="non-terminal residue" evidence="1">
    <location>
        <position position="1"/>
    </location>
</feature>
<sequence>FHRKARTVMGLPSYSLWLNYLNCASSAPELISVVARLLSDGAIIKPLAFISTVLMAKSVEEVPLIG</sequence>
<evidence type="ECO:0000313" key="2">
    <source>
        <dbReference type="Proteomes" id="UP001233999"/>
    </source>
</evidence>
<keyword evidence="2" id="KW-1185">Reference proteome</keyword>
<dbReference type="Proteomes" id="UP001233999">
    <property type="component" value="Unassembled WGS sequence"/>
</dbReference>
<protein>
    <submittedName>
        <fullName evidence="1">Uncharacterized protein</fullName>
    </submittedName>
</protein>
<comment type="caution">
    <text evidence="1">The sequence shown here is derived from an EMBL/GenBank/DDBJ whole genome shotgun (WGS) entry which is preliminary data.</text>
</comment>
<evidence type="ECO:0000313" key="1">
    <source>
        <dbReference type="EMBL" id="KAJ9596297.1"/>
    </source>
</evidence>
<reference evidence="1" key="1">
    <citation type="journal article" date="2023" name="IScience">
        <title>Live-bearing cockroach genome reveals convergent evolutionary mechanisms linked to viviparity in insects and beyond.</title>
        <authorList>
            <person name="Fouks B."/>
            <person name="Harrison M.C."/>
            <person name="Mikhailova A.A."/>
            <person name="Marchal E."/>
            <person name="English S."/>
            <person name="Carruthers M."/>
            <person name="Jennings E.C."/>
            <person name="Chiamaka E.L."/>
            <person name="Frigard R.A."/>
            <person name="Pippel M."/>
            <person name="Attardo G.M."/>
            <person name="Benoit J.B."/>
            <person name="Bornberg-Bauer E."/>
            <person name="Tobe S.S."/>
        </authorList>
    </citation>
    <scope>NUCLEOTIDE SEQUENCE</scope>
    <source>
        <strain evidence="1">Stay&amp;Tobe</strain>
    </source>
</reference>
<proteinExistence type="predicted"/>
<accession>A0AAD8ADE0</accession>
<dbReference type="EMBL" id="JASPKZ010002001">
    <property type="protein sequence ID" value="KAJ9596297.1"/>
    <property type="molecule type" value="Genomic_DNA"/>
</dbReference>
<name>A0AAD8ADE0_DIPPU</name>
<feature type="non-terminal residue" evidence="1">
    <location>
        <position position="66"/>
    </location>
</feature>
<dbReference type="AlphaFoldDB" id="A0AAD8ADE0"/>